<dbReference type="InterPro" id="IPR052702">
    <property type="entry name" value="MscS-like_channel"/>
</dbReference>
<feature type="transmembrane region" description="Helical" evidence="9">
    <location>
        <begin position="556"/>
        <end position="581"/>
    </location>
</feature>
<dbReference type="Gene3D" id="2.30.30.60">
    <property type="match status" value="1"/>
</dbReference>
<dbReference type="GO" id="GO:0008381">
    <property type="term" value="F:mechanosensitive monoatomic ion channel activity"/>
    <property type="evidence" value="ECO:0007669"/>
    <property type="project" value="UniProtKB-ARBA"/>
</dbReference>
<dbReference type="OrthoDB" id="9799209at2"/>
<feature type="transmembrane region" description="Helical" evidence="9">
    <location>
        <begin position="949"/>
        <end position="977"/>
    </location>
</feature>
<evidence type="ECO:0000256" key="9">
    <source>
        <dbReference type="SAM" id="Phobius"/>
    </source>
</evidence>
<feature type="transmembrane region" description="Helical" evidence="9">
    <location>
        <begin position="672"/>
        <end position="693"/>
    </location>
</feature>
<dbReference type="InterPro" id="IPR024393">
    <property type="entry name" value="MscS_porin"/>
</dbReference>
<dbReference type="SUPFAM" id="SSF82861">
    <property type="entry name" value="Mechanosensitive channel protein MscS (YggB), transmembrane region"/>
    <property type="match status" value="1"/>
</dbReference>
<keyword evidence="3" id="KW-1003">Cell membrane</keyword>
<reference evidence="15 16" key="1">
    <citation type="submission" date="2018-10" db="EMBL/GenBank/DDBJ databases">
        <title>Genomic Encyclopedia of Type Strains, Phase IV (KMG-IV): sequencing the most valuable type-strain genomes for metagenomic binning, comparative biology and taxonomic classification.</title>
        <authorList>
            <person name="Goeker M."/>
        </authorList>
    </citation>
    <scope>NUCLEOTIDE SEQUENCE [LARGE SCALE GENOMIC DNA]</scope>
    <source>
        <strain evidence="15 16">DSM 22008</strain>
    </source>
</reference>
<feature type="region of interest" description="Disordered" evidence="8">
    <location>
        <begin position="1141"/>
        <end position="1167"/>
    </location>
</feature>
<feature type="transmembrane region" description="Helical" evidence="9">
    <location>
        <begin position="713"/>
        <end position="735"/>
    </location>
</feature>
<evidence type="ECO:0000256" key="2">
    <source>
        <dbReference type="ARBA" id="ARBA00008017"/>
    </source>
</evidence>
<evidence type="ECO:0000256" key="6">
    <source>
        <dbReference type="ARBA" id="ARBA00023136"/>
    </source>
</evidence>
<dbReference type="Gene3D" id="1.10.287.1260">
    <property type="match status" value="1"/>
</dbReference>
<dbReference type="Pfam" id="PF12795">
    <property type="entry name" value="MscS_porin"/>
    <property type="match status" value="1"/>
</dbReference>
<evidence type="ECO:0000256" key="7">
    <source>
        <dbReference type="SAM" id="Coils"/>
    </source>
</evidence>
<name>A0A420WLE6_9PROT</name>
<feature type="signal peptide" evidence="10">
    <location>
        <begin position="1"/>
        <end position="27"/>
    </location>
</feature>
<feature type="transmembrane region" description="Helical" evidence="9">
    <location>
        <begin position="824"/>
        <end position="841"/>
    </location>
</feature>
<comment type="similarity">
    <text evidence="2">Belongs to the MscS (TC 1.A.23) family.</text>
</comment>
<dbReference type="Pfam" id="PF12794">
    <property type="entry name" value="MscS_TM"/>
    <property type="match status" value="1"/>
</dbReference>
<feature type="domain" description="Mechanosensitive ion channel MscS C-terminal" evidence="14">
    <location>
        <begin position="1039"/>
        <end position="1121"/>
    </location>
</feature>
<feature type="compositionally biased region" description="Basic residues" evidence="8">
    <location>
        <begin position="1147"/>
        <end position="1158"/>
    </location>
</feature>
<evidence type="ECO:0000256" key="8">
    <source>
        <dbReference type="SAM" id="MobiDB-lite"/>
    </source>
</evidence>
<evidence type="ECO:0000256" key="3">
    <source>
        <dbReference type="ARBA" id="ARBA00022475"/>
    </source>
</evidence>
<feature type="transmembrane region" description="Helical" evidence="9">
    <location>
        <begin position="601"/>
        <end position="618"/>
    </location>
</feature>
<evidence type="ECO:0000256" key="5">
    <source>
        <dbReference type="ARBA" id="ARBA00022989"/>
    </source>
</evidence>
<feature type="transmembrane region" description="Helical" evidence="9">
    <location>
        <begin position="881"/>
        <end position="906"/>
    </location>
</feature>
<feature type="domain" description="Mechanosensitive ion channel MscS porin" evidence="13">
    <location>
        <begin position="45"/>
        <end position="288"/>
    </location>
</feature>
<dbReference type="InterPro" id="IPR025692">
    <property type="entry name" value="MscS_IM_dom1"/>
</dbReference>
<feature type="transmembrane region" description="Helical" evidence="9">
    <location>
        <begin position="918"/>
        <end position="937"/>
    </location>
</feature>
<dbReference type="FunCoup" id="A0A420WLE6">
    <property type="interactions" value="7"/>
</dbReference>
<dbReference type="RefSeq" id="WP_121099536.1">
    <property type="nucleotide sequence ID" value="NZ_RBII01000001.1"/>
</dbReference>
<comment type="caution">
    <text evidence="15">The sequence shown here is derived from an EMBL/GenBank/DDBJ whole genome shotgun (WGS) entry which is preliminary data.</text>
</comment>
<dbReference type="SUPFAM" id="SSF50182">
    <property type="entry name" value="Sm-like ribonucleoproteins"/>
    <property type="match status" value="1"/>
</dbReference>
<dbReference type="InterPro" id="IPR011014">
    <property type="entry name" value="MscS_channel_TM-2"/>
</dbReference>
<dbReference type="SUPFAM" id="SSF82689">
    <property type="entry name" value="Mechanosensitive channel protein MscS (YggB), C-terminal domain"/>
    <property type="match status" value="1"/>
</dbReference>
<keyword evidence="4 9" id="KW-0812">Transmembrane</keyword>
<evidence type="ECO:0000259" key="12">
    <source>
        <dbReference type="Pfam" id="PF12794"/>
    </source>
</evidence>
<feature type="coiled-coil region" evidence="7">
    <location>
        <begin position="217"/>
        <end position="253"/>
    </location>
</feature>
<dbReference type="InParanoid" id="A0A420WLE6"/>
<proteinExistence type="inferred from homology"/>
<evidence type="ECO:0000256" key="4">
    <source>
        <dbReference type="ARBA" id="ARBA00022692"/>
    </source>
</evidence>
<keyword evidence="6 9" id="KW-0472">Membrane</keyword>
<gene>
    <name evidence="15" type="ORF">DES40_1129</name>
</gene>
<dbReference type="Pfam" id="PF00924">
    <property type="entry name" value="MS_channel_2nd"/>
    <property type="match status" value="1"/>
</dbReference>
<dbReference type="InterPro" id="IPR023408">
    <property type="entry name" value="MscS_beta-dom_sf"/>
</dbReference>
<dbReference type="PANTHER" id="PTHR30347">
    <property type="entry name" value="POTASSIUM CHANNEL RELATED"/>
    <property type="match status" value="1"/>
</dbReference>
<dbReference type="GO" id="GO:0005886">
    <property type="term" value="C:plasma membrane"/>
    <property type="evidence" value="ECO:0007669"/>
    <property type="project" value="UniProtKB-SubCell"/>
</dbReference>
<dbReference type="PANTHER" id="PTHR30347:SF1">
    <property type="entry name" value="MECHANOSENSITIVE CHANNEL MSCK"/>
    <property type="match status" value="1"/>
</dbReference>
<dbReference type="AlphaFoldDB" id="A0A420WLE6"/>
<evidence type="ECO:0000256" key="1">
    <source>
        <dbReference type="ARBA" id="ARBA00004651"/>
    </source>
</evidence>
<feature type="transmembrane region" description="Helical" evidence="9">
    <location>
        <begin position="741"/>
        <end position="762"/>
    </location>
</feature>
<accession>A0A420WLE6</accession>
<evidence type="ECO:0000256" key="10">
    <source>
        <dbReference type="SAM" id="SignalP"/>
    </source>
</evidence>
<dbReference type="InterPro" id="IPR049278">
    <property type="entry name" value="MS_channel_C"/>
</dbReference>
<keyword evidence="7" id="KW-0175">Coiled coil</keyword>
<keyword evidence="16" id="KW-1185">Reference proteome</keyword>
<dbReference type="Proteomes" id="UP000282211">
    <property type="component" value="Unassembled WGS sequence"/>
</dbReference>
<comment type="subcellular location">
    <subcellularLocation>
        <location evidence="1">Cell membrane</location>
        <topology evidence="1">Multi-pass membrane protein</topology>
    </subcellularLocation>
</comment>
<dbReference type="EMBL" id="RBII01000001">
    <property type="protein sequence ID" value="RKQ71799.1"/>
    <property type="molecule type" value="Genomic_DNA"/>
</dbReference>
<keyword evidence="5 9" id="KW-1133">Transmembrane helix</keyword>
<feature type="coiled-coil region" evidence="7">
    <location>
        <begin position="45"/>
        <end position="165"/>
    </location>
</feature>
<dbReference type="Pfam" id="PF21082">
    <property type="entry name" value="MS_channel_3rd"/>
    <property type="match status" value="1"/>
</dbReference>
<protein>
    <submittedName>
        <fullName evidence="15">Potassium efflux system protein</fullName>
    </submittedName>
</protein>
<dbReference type="PROSITE" id="PS01246">
    <property type="entry name" value="UPF0003"/>
    <property type="match status" value="1"/>
</dbReference>
<dbReference type="InterPro" id="IPR011066">
    <property type="entry name" value="MscS_channel_C_sf"/>
</dbReference>
<evidence type="ECO:0000313" key="15">
    <source>
        <dbReference type="EMBL" id="RKQ71799.1"/>
    </source>
</evidence>
<dbReference type="InterPro" id="IPR006686">
    <property type="entry name" value="MscS_channel_CS"/>
</dbReference>
<feature type="domain" description="Mechanosensitive ion channel inner membrane" evidence="12">
    <location>
        <begin position="518"/>
        <end position="857"/>
    </location>
</feature>
<feature type="chain" id="PRO_5019169813" evidence="10">
    <location>
        <begin position="28"/>
        <end position="1167"/>
    </location>
</feature>
<feature type="transmembrane region" description="Helical" evidence="9">
    <location>
        <begin position="643"/>
        <end position="660"/>
    </location>
</feature>
<organism evidence="15 16">
    <name type="scientific">Litorimonas taeanensis</name>
    <dbReference type="NCBI Taxonomy" id="568099"/>
    <lineage>
        <taxon>Bacteria</taxon>
        <taxon>Pseudomonadati</taxon>
        <taxon>Pseudomonadota</taxon>
        <taxon>Alphaproteobacteria</taxon>
        <taxon>Maricaulales</taxon>
        <taxon>Robiginitomaculaceae</taxon>
    </lineage>
</organism>
<evidence type="ECO:0000313" key="16">
    <source>
        <dbReference type="Proteomes" id="UP000282211"/>
    </source>
</evidence>
<sequence length="1167" mass="130343">MTVLTRKLYILLSTIILIACSFNLASAQQTPQAPLLSVSEIDTRITNLKDNSELTEEQIKAATELYQEAKRRLEASVAAKEQKVQFESELANAPKTLQTLEAEIQIANQALAETSKEDEALSTESMRQEDLLALEQELVQKESELRTIRAELEGYRDSLQAITNRQTNAPRELVDARAELAKITAALSEFSADSEDVVGAARQANLRIRNNYRRLQIAALELEIAGQSNRLEIMTARQNLADLKARALSLEVQAMQELTGQRRLNEALQLQESVKVQSELYAGQHPILTNISEQNVQLAEQARLLASTKANISRNTATTRSRHDQVLEDLNVAKQLSRLESLDRNAGATLRRLGNQLESVPSIRSSVKQTQSELIDATRQRLIALEALRDLPIGRVDPQQILKRARQADATIADFTPEDITALESLYNSKRILLRRIQTEGLARVSDLETLQKAQKDYLGATEELQSLLDEKLLWIPSVPAIGLDWAPKIVKGSLELFSAEHLTLMTNTLITQLSRFWPLVLVFGVIILVLYRSRTGLVEEIRERAKKVGRVQQDSAWHTPTVIGIGFLIAAPLPLFLLLLGGLMALVEVPDPFIEGLEDAFFFVALLSFIFLTWRAWDREKSLFSAHFKMPNDLRKAVNKELRWFIPVMGVSSGLLALTTDMDTTDIYEGFSLFVFIFTALTLAFFGFKVIWWDRKLVKAQTDEGFLSRHRLLVSAIMIAGPIAAAGVAAAGYYETADELLWRFFTSSVLLLMTYIVWGTIRRMIVVAQRQLKYRQALERRDAAIKARREKEAAEERGEEVAPPPLDTKEIDVSTLTRQSSQLLNTIIIIAFTVFMWMNWSSLVPALSIFDSIEVWTINTGDIDAATQQPIELPITMWNILQSLFILGLTFISARNLPGFLEIFVLNKLGVNPGTRYAVVTILGYTIVAVGVIMGFNRMGFEWSQLKFVAAGLSVGIGFGLQKIIANFVSGLIILFERPIRIGDYVTIGEQSGTVSRIKIRATTLSDLDNREILIPNEALISERVTNWTLSNSVTRLVVSVGIAYGSDTEKARTLILDTVKALPKVLETPAPQVLFMGFGDSSLNFQIRVFLRAFDDRVPMTHTIHTEVNKTLAKAGISIPFPQVDLNIVSQNIPLQIASQQMAKSKPRATAKAKPKSKPETKPSK</sequence>
<dbReference type="PROSITE" id="PS51257">
    <property type="entry name" value="PROKAR_LIPOPROTEIN"/>
    <property type="match status" value="1"/>
</dbReference>
<dbReference type="InterPro" id="IPR006685">
    <property type="entry name" value="MscS_channel_2nd"/>
</dbReference>
<dbReference type="InterPro" id="IPR010920">
    <property type="entry name" value="LSM_dom_sf"/>
</dbReference>
<evidence type="ECO:0000259" key="14">
    <source>
        <dbReference type="Pfam" id="PF21082"/>
    </source>
</evidence>
<dbReference type="Gene3D" id="3.30.70.100">
    <property type="match status" value="1"/>
</dbReference>
<feature type="domain" description="Mechanosensitive ion channel MscS" evidence="11">
    <location>
        <begin position="965"/>
        <end position="1030"/>
    </location>
</feature>
<evidence type="ECO:0000259" key="11">
    <source>
        <dbReference type="Pfam" id="PF00924"/>
    </source>
</evidence>
<feature type="transmembrane region" description="Helical" evidence="9">
    <location>
        <begin position="517"/>
        <end position="535"/>
    </location>
</feature>
<keyword evidence="10" id="KW-0732">Signal</keyword>
<evidence type="ECO:0000259" key="13">
    <source>
        <dbReference type="Pfam" id="PF12795"/>
    </source>
</evidence>